<gene>
    <name evidence="4" type="ORF">Esi_0000_0304</name>
</gene>
<dbReference type="OrthoDB" id="9930022at2759"/>
<dbReference type="InterPro" id="IPR036188">
    <property type="entry name" value="FAD/NAD-bd_sf"/>
</dbReference>
<feature type="domain" description="RsdA/BaiN/AoA(So)-like insert" evidence="3">
    <location>
        <begin position="368"/>
        <end position="429"/>
    </location>
</feature>
<organism evidence="4 5">
    <name type="scientific">Ectocarpus siliculosus</name>
    <name type="common">Brown alga</name>
    <name type="synonym">Conferva siliculosa</name>
    <dbReference type="NCBI Taxonomy" id="2880"/>
    <lineage>
        <taxon>Eukaryota</taxon>
        <taxon>Sar</taxon>
        <taxon>Stramenopiles</taxon>
        <taxon>Ochrophyta</taxon>
        <taxon>PX clade</taxon>
        <taxon>Phaeophyceae</taxon>
        <taxon>Ectocarpales</taxon>
        <taxon>Ectocarpaceae</taxon>
        <taxon>Ectocarpus</taxon>
    </lineage>
</organism>
<feature type="compositionally biased region" description="Basic residues" evidence="1">
    <location>
        <begin position="359"/>
        <end position="369"/>
    </location>
</feature>
<proteinExistence type="predicted"/>
<dbReference type="EMBL" id="FN647682">
    <property type="protein sequence ID" value="CBN76590.1"/>
    <property type="molecule type" value="Genomic_DNA"/>
</dbReference>
<dbReference type="InParanoid" id="D8LB81"/>
<evidence type="ECO:0000259" key="2">
    <source>
        <dbReference type="Pfam" id="PF03486"/>
    </source>
</evidence>
<dbReference type="PANTHER" id="PTHR42887:SF2">
    <property type="entry name" value="OS12G0638800 PROTEIN"/>
    <property type="match status" value="1"/>
</dbReference>
<dbReference type="SUPFAM" id="SSF160996">
    <property type="entry name" value="HI0933 insert domain-like"/>
    <property type="match status" value="1"/>
</dbReference>
<dbReference type="Proteomes" id="UP000002630">
    <property type="component" value="Linkage Group LG01"/>
</dbReference>
<dbReference type="EMBL" id="FN649726">
    <property type="protein sequence ID" value="CBN76590.1"/>
    <property type="molecule type" value="Genomic_DNA"/>
</dbReference>
<dbReference type="eggNOG" id="ENOG502QT7P">
    <property type="taxonomic scope" value="Eukaryota"/>
</dbReference>
<evidence type="ECO:0000256" key="1">
    <source>
        <dbReference type="SAM" id="MobiDB-lite"/>
    </source>
</evidence>
<feature type="region of interest" description="Disordered" evidence="1">
    <location>
        <begin position="311"/>
        <end position="376"/>
    </location>
</feature>
<dbReference type="AlphaFoldDB" id="D8LB81"/>
<dbReference type="PANTHER" id="PTHR42887">
    <property type="entry name" value="OS12G0638800 PROTEIN"/>
    <property type="match status" value="1"/>
</dbReference>
<dbReference type="InterPro" id="IPR057661">
    <property type="entry name" value="RsdA/BaiN/AoA(So)_Rossmann"/>
</dbReference>
<dbReference type="Gene3D" id="3.50.50.60">
    <property type="entry name" value="FAD/NAD(P)-binding domain"/>
    <property type="match status" value="1"/>
</dbReference>
<dbReference type="STRING" id="2880.D8LB81"/>
<feature type="region of interest" description="Disordered" evidence="1">
    <location>
        <begin position="150"/>
        <end position="173"/>
    </location>
</feature>
<dbReference type="Pfam" id="PF22780">
    <property type="entry name" value="HI0933_like_1st"/>
    <property type="match status" value="1"/>
</dbReference>
<dbReference type="Gene3D" id="2.40.30.10">
    <property type="entry name" value="Translation factors"/>
    <property type="match status" value="1"/>
</dbReference>
<evidence type="ECO:0000259" key="3">
    <source>
        <dbReference type="Pfam" id="PF22780"/>
    </source>
</evidence>
<evidence type="ECO:0000313" key="4">
    <source>
        <dbReference type="EMBL" id="CBN76590.1"/>
    </source>
</evidence>
<protein>
    <submittedName>
        <fullName evidence="4">HI0933 family protein</fullName>
    </submittedName>
</protein>
<name>D8LB81_ECTSI</name>
<dbReference type="SUPFAM" id="SSF51905">
    <property type="entry name" value="FAD/NAD(P)-binding domain"/>
    <property type="match status" value="1"/>
</dbReference>
<evidence type="ECO:0000313" key="5">
    <source>
        <dbReference type="Proteomes" id="UP000002630"/>
    </source>
</evidence>
<feature type="domain" description="RsdA/BaiN/AoA(So)-like Rossmann fold-like" evidence="2">
    <location>
        <begin position="9"/>
        <end position="152"/>
    </location>
</feature>
<keyword evidence="5" id="KW-1185">Reference proteome</keyword>
<dbReference type="InterPro" id="IPR004792">
    <property type="entry name" value="BaiN-like"/>
</dbReference>
<reference evidence="4 5" key="1">
    <citation type="journal article" date="2010" name="Nature">
        <title>The Ectocarpus genome and the independent evolution of multicellularity in brown algae.</title>
        <authorList>
            <person name="Cock J.M."/>
            <person name="Sterck L."/>
            <person name="Rouze P."/>
            <person name="Scornet D."/>
            <person name="Allen A.E."/>
            <person name="Amoutzias G."/>
            <person name="Anthouard V."/>
            <person name="Artiguenave F."/>
            <person name="Aury J.M."/>
            <person name="Badger J.H."/>
            <person name="Beszteri B."/>
            <person name="Billiau K."/>
            <person name="Bonnet E."/>
            <person name="Bothwell J.H."/>
            <person name="Bowler C."/>
            <person name="Boyen C."/>
            <person name="Brownlee C."/>
            <person name="Carrano C.J."/>
            <person name="Charrier B."/>
            <person name="Cho G.Y."/>
            <person name="Coelho S.M."/>
            <person name="Collen J."/>
            <person name="Corre E."/>
            <person name="Da Silva C."/>
            <person name="Delage L."/>
            <person name="Delaroque N."/>
            <person name="Dittami S.M."/>
            <person name="Doulbeau S."/>
            <person name="Elias M."/>
            <person name="Farnham G."/>
            <person name="Gachon C.M."/>
            <person name="Gschloessl B."/>
            <person name="Heesch S."/>
            <person name="Jabbari K."/>
            <person name="Jubin C."/>
            <person name="Kawai H."/>
            <person name="Kimura K."/>
            <person name="Kloareg B."/>
            <person name="Kupper F.C."/>
            <person name="Lang D."/>
            <person name="Le Bail A."/>
            <person name="Leblanc C."/>
            <person name="Lerouge P."/>
            <person name="Lohr M."/>
            <person name="Lopez P.J."/>
            <person name="Martens C."/>
            <person name="Maumus F."/>
            <person name="Michel G."/>
            <person name="Miranda-Saavedra D."/>
            <person name="Morales J."/>
            <person name="Moreau H."/>
            <person name="Motomura T."/>
            <person name="Nagasato C."/>
            <person name="Napoli C.A."/>
            <person name="Nelson D.R."/>
            <person name="Nyvall-Collen P."/>
            <person name="Peters A.F."/>
            <person name="Pommier C."/>
            <person name="Potin P."/>
            <person name="Poulain J."/>
            <person name="Quesneville H."/>
            <person name="Read B."/>
            <person name="Rensing S.A."/>
            <person name="Ritter A."/>
            <person name="Rousvoal S."/>
            <person name="Samanta M."/>
            <person name="Samson G."/>
            <person name="Schroeder D.C."/>
            <person name="Segurens B."/>
            <person name="Strittmatter M."/>
            <person name="Tonon T."/>
            <person name="Tregear J.W."/>
            <person name="Valentin K."/>
            <person name="von Dassow P."/>
            <person name="Yamagishi T."/>
            <person name="Van de Peer Y."/>
            <person name="Wincker P."/>
        </authorList>
    </citation>
    <scope>NUCLEOTIDE SEQUENCE [LARGE SCALE GENOMIC DNA]</scope>
    <source>
        <strain evidence="5">Ec32 / CCAP1310/4</strain>
    </source>
</reference>
<dbReference type="Pfam" id="PF03486">
    <property type="entry name" value="HI0933_like"/>
    <property type="match status" value="1"/>
</dbReference>
<dbReference type="InterPro" id="IPR055178">
    <property type="entry name" value="RsdA/BaiN/AoA(So)-like_dom"/>
</dbReference>
<feature type="compositionally biased region" description="Low complexity" evidence="1">
    <location>
        <begin position="340"/>
        <end position="353"/>
    </location>
</feature>
<accession>D8LB81</accession>
<sequence>MAVDGGHKTLVVIGGGAAGYFGAIQAAASSTSGLNVIVLEAAKLPLQKVKISGGGRCNVMHDSAKAVSLIAKGYPRGSKQLIGPFKSLFGPEDAAAWFGSRGVRLKTEGDGRMFPVTDDSQTIIDCLEEAAREASVEVVTSARVTSVLKRRAEPAEAGPATDGTDGVEAQPQQQPPRFELEFATFLRALLLEVPLASFGPSSNGMRATVVTVFRWKNTCGYFCFIKGSRYFGFGVSTSTAQPGTLRGRSSCRSRICFLSLHLSSQSLCFSSFLFSAFSPHVSSRFVRLEGLSGLSVQDAELKLFADEKPESSSAAKAGRPAGSRVSAEGEGGVGEDDARPGGAEAAAVAAGNGESAGGGKKKKRKRGKKQAAVTQRGPLLITHTGVSGPAALKLSAFGARVLNESGYRGRLVVNWMAGNNPSKASSALTVRASLHAS</sequence>